<dbReference type="Pfam" id="PF17921">
    <property type="entry name" value="Integrase_H2C2"/>
    <property type="match status" value="1"/>
</dbReference>
<dbReference type="PANTHER" id="PTHR37984:SF5">
    <property type="entry name" value="PROTEIN NYNRIN-LIKE"/>
    <property type="match status" value="1"/>
</dbReference>
<protein>
    <recommendedName>
        <fullName evidence="1">RNA-directed DNA polymerase</fullName>
        <ecNumber evidence="1">2.7.7.49</ecNumber>
    </recommendedName>
</protein>
<sequence length="94" mass="11006">MIHDRPPGICAMKSIARFYVWWPGLDSDIERYVRNCSGCRENQPRPPEVPLFSWNMPSEPWARLHDDFAGPFKNLLCNTDRSSRNHLLMNSKKC</sequence>
<feature type="domain" description="Integrase zinc-binding" evidence="2">
    <location>
        <begin position="7"/>
        <end position="45"/>
    </location>
</feature>
<evidence type="ECO:0000313" key="4">
    <source>
        <dbReference type="Proteomes" id="UP000030764"/>
    </source>
</evidence>
<accession>A0A085M2F0</accession>
<evidence type="ECO:0000313" key="3">
    <source>
        <dbReference type="EMBL" id="KFD51396.1"/>
    </source>
</evidence>
<dbReference type="AlphaFoldDB" id="A0A085M2F0"/>
<dbReference type="EMBL" id="KL363240">
    <property type="protein sequence ID" value="KFD51396.1"/>
    <property type="molecule type" value="Genomic_DNA"/>
</dbReference>
<dbReference type="InterPro" id="IPR050951">
    <property type="entry name" value="Retrovirus_Pol_polyprotein"/>
</dbReference>
<evidence type="ECO:0000256" key="1">
    <source>
        <dbReference type="ARBA" id="ARBA00012493"/>
    </source>
</evidence>
<dbReference type="PANTHER" id="PTHR37984">
    <property type="entry name" value="PROTEIN CBG26694"/>
    <property type="match status" value="1"/>
</dbReference>
<keyword evidence="4" id="KW-1185">Reference proteome</keyword>
<dbReference type="Proteomes" id="UP000030764">
    <property type="component" value="Unassembled WGS sequence"/>
</dbReference>
<dbReference type="InterPro" id="IPR041588">
    <property type="entry name" value="Integrase_H2C2"/>
</dbReference>
<reference evidence="3 4" key="1">
    <citation type="journal article" date="2014" name="Nat. Genet.">
        <title>Genome and transcriptome of the porcine whipworm Trichuris suis.</title>
        <authorList>
            <person name="Jex A.R."/>
            <person name="Nejsum P."/>
            <person name="Schwarz E.M."/>
            <person name="Hu L."/>
            <person name="Young N.D."/>
            <person name="Hall R.S."/>
            <person name="Korhonen P.K."/>
            <person name="Liao S."/>
            <person name="Thamsborg S."/>
            <person name="Xia J."/>
            <person name="Xu P."/>
            <person name="Wang S."/>
            <person name="Scheerlinck J.P."/>
            <person name="Hofmann A."/>
            <person name="Sternberg P.W."/>
            <person name="Wang J."/>
            <person name="Gasser R.B."/>
        </authorList>
    </citation>
    <scope>NUCLEOTIDE SEQUENCE [LARGE SCALE GENOMIC DNA]</scope>
    <source>
        <strain evidence="3">DCEP-RM93M</strain>
    </source>
</reference>
<evidence type="ECO:0000259" key="2">
    <source>
        <dbReference type="Pfam" id="PF17921"/>
    </source>
</evidence>
<name>A0A085M2F0_9BILA</name>
<dbReference type="Gene3D" id="1.10.340.70">
    <property type="match status" value="1"/>
</dbReference>
<organism evidence="3 4">
    <name type="scientific">Trichuris suis</name>
    <name type="common">pig whipworm</name>
    <dbReference type="NCBI Taxonomy" id="68888"/>
    <lineage>
        <taxon>Eukaryota</taxon>
        <taxon>Metazoa</taxon>
        <taxon>Ecdysozoa</taxon>
        <taxon>Nematoda</taxon>
        <taxon>Enoplea</taxon>
        <taxon>Dorylaimia</taxon>
        <taxon>Trichinellida</taxon>
        <taxon>Trichuridae</taxon>
        <taxon>Trichuris</taxon>
    </lineage>
</organism>
<dbReference type="GO" id="GO:0003964">
    <property type="term" value="F:RNA-directed DNA polymerase activity"/>
    <property type="evidence" value="ECO:0007669"/>
    <property type="project" value="UniProtKB-EC"/>
</dbReference>
<proteinExistence type="predicted"/>
<dbReference type="EC" id="2.7.7.49" evidence="1"/>
<gene>
    <name evidence="3" type="ORF">M513_07801</name>
</gene>